<comment type="similarity">
    <text evidence="2">Belongs to the amino acid/polyamine transporter 2 family.</text>
</comment>
<evidence type="ECO:0000256" key="6">
    <source>
        <dbReference type="ARBA" id="ARBA00022989"/>
    </source>
</evidence>
<evidence type="ECO:0000256" key="5">
    <source>
        <dbReference type="ARBA" id="ARBA00022970"/>
    </source>
</evidence>
<protein>
    <submittedName>
        <fullName evidence="10">19897_t:CDS:1</fullName>
    </submittedName>
</protein>
<evidence type="ECO:0000256" key="7">
    <source>
        <dbReference type="ARBA" id="ARBA00023136"/>
    </source>
</evidence>
<evidence type="ECO:0000256" key="8">
    <source>
        <dbReference type="SAM" id="Phobius"/>
    </source>
</evidence>
<dbReference type="PANTHER" id="PTHR22950">
    <property type="entry name" value="AMINO ACID TRANSPORTER"/>
    <property type="match status" value="1"/>
</dbReference>
<feature type="non-terminal residue" evidence="10">
    <location>
        <position position="269"/>
    </location>
</feature>
<keyword evidence="7 8" id="KW-0472">Membrane</keyword>
<dbReference type="OrthoDB" id="655540at2759"/>
<dbReference type="EMBL" id="CAJVQA010022674">
    <property type="protein sequence ID" value="CAG8774916.1"/>
    <property type="molecule type" value="Genomic_DNA"/>
</dbReference>
<reference evidence="10" key="1">
    <citation type="submission" date="2021-06" db="EMBL/GenBank/DDBJ databases">
        <authorList>
            <person name="Kallberg Y."/>
            <person name="Tangrot J."/>
            <person name="Rosling A."/>
        </authorList>
    </citation>
    <scope>NUCLEOTIDE SEQUENCE</scope>
    <source>
        <strain evidence="10">FL966</strain>
    </source>
</reference>
<keyword evidence="3" id="KW-0813">Transport</keyword>
<feature type="transmembrane region" description="Helical" evidence="8">
    <location>
        <begin position="208"/>
        <end position="230"/>
    </location>
</feature>
<keyword evidence="5" id="KW-0029">Amino-acid transport</keyword>
<dbReference type="Pfam" id="PF01490">
    <property type="entry name" value="Aa_trans"/>
    <property type="match status" value="1"/>
</dbReference>
<feature type="transmembrane region" description="Helical" evidence="8">
    <location>
        <begin position="30"/>
        <end position="49"/>
    </location>
</feature>
<proteinExistence type="inferred from homology"/>
<dbReference type="GO" id="GO:0015179">
    <property type="term" value="F:L-amino acid transmembrane transporter activity"/>
    <property type="evidence" value="ECO:0007669"/>
    <property type="project" value="TreeGrafter"/>
</dbReference>
<comment type="subcellular location">
    <subcellularLocation>
        <location evidence="1">Membrane</location>
        <topology evidence="1">Multi-pass membrane protein</topology>
    </subcellularLocation>
</comment>
<feature type="domain" description="Amino acid transporter transmembrane" evidence="9">
    <location>
        <begin position="23"/>
        <end position="266"/>
    </location>
</feature>
<evidence type="ECO:0000313" key="10">
    <source>
        <dbReference type="EMBL" id="CAG8774916.1"/>
    </source>
</evidence>
<keyword evidence="4 8" id="KW-0812">Transmembrane</keyword>
<evidence type="ECO:0000313" key="11">
    <source>
        <dbReference type="Proteomes" id="UP000789759"/>
    </source>
</evidence>
<dbReference type="AlphaFoldDB" id="A0A9N9NZC0"/>
<feature type="transmembrane region" description="Helical" evidence="8">
    <location>
        <begin position="242"/>
        <end position="262"/>
    </location>
</feature>
<dbReference type="GO" id="GO:0005774">
    <property type="term" value="C:vacuolar membrane"/>
    <property type="evidence" value="ECO:0007669"/>
    <property type="project" value="TreeGrafter"/>
</dbReference>
<organism evidence="10 11">
    <name type="scientific">Cetraspora pellucida</name>
    <dbReference type="NCBI Taxonomy" id="1433469"/>
    <lineage>
        <taxon>Eukaryota</taxon>
        <taxon>Fungi</taxon>
        <taxon>Fungi incertae sedis</taxon>
        <taxon>Mucoromycota</taxon>
        <taxon>Glomeromycotina</taxon>
        <taxon>Glomeromycetes</taxon>
        <taxon>Diversisporales</taxon>
        <taxon>Gigasporaceae</taxon>
        <taxon>Cetraspora</taxon>
    </lineage>
</organism>
<sequence length="269" mass="30000">MFNYSLDFSEIQDESEYILDQSKATLSQSIYHFCNVLMGIGILSLPLAFKYTGWIIGLSLLFFCMVVTNYTAKLLIICLKYKEGLYTYPDIAAIAYGEIARFIIFALFALELVVMALASVNLIGDSLNMIYPDISIVSLKIISWMVLVPLTLIDIKYLSYVSFLGILSSIVLVFAIIIDGVTKPEQPGSLLNPVETELLPIKWASLPLSFGLMMAGFSGHVTFPSIYLNMKEPNKYQTVVKVSYTVSTVVYILIAVCGYLMFGNQTMPE</sequence>
<accession>A0A9N9NZC0</accession>
<dbReference type="PANTHER" id="PTHR22950:SF692">
    <property type="entry name" value="TRANSMEMBRANE AMINO ACID TRANSPORTER FAMILY PROTEIN"/>
    <property type="match status" value="1"/>
</dbReference>
<dbReference type="Proteomes" id="UP000789759">
    <property type="component" value="Unassembled WGS sequence"/>
</dbReference>
<evidence type="ECO:0000256" key="1">
    <source>
        <dbReference type="ARBA" id="ARBA00004141"/>
    </source>
</evidence>
<feature type="transmembrane region" description="Helical" evidence="8">
    <location>
        <begin position="157"/>
        <end position="178"/>
    </location>
</feature>
<evidence type="ECO:0000256" key="3">
    <source>
        <dbReference type="ARBA" id="ARBA00022448"/>
    </source>
</evidence>
<evidence type="ECO:0000259" key="9">
    <source>
        <dbReference type="Pfam" id="PF01490"/>
    </source>
</evidence>
<name>A0A9N9NZC0_9GLOM</name>
<feature type="transmembrane region" description="Helical" evidence="8">
    <location>
        <begin position="55"/>
        <end position="79"/>
    </location>
</feature>
<feature type="transmembrane region" description="Helical" evidence="8">
    <location>
        <begin position="99"/>
        <end position="123"/>
    </location>
</feature>
<keyword evidence="11" id="KW-1185">Reference proteome</keyword>
<gene>
    <name evidence="10" type="ORF">CPELLU_LOCUS16068</name>
</gene>
<dbReference type="InterPro" id="IPR013057">
    <property type="entry name" value="AA_transpt_TM"/>
</dbReference>
<feature type="transmembrane region" description="Helical" evidence="8">
    <location>
        <begin position="129"/>
        <end position="150"/>
    </location>
</feature>
<evidence type="ECO:0000256" key="2">
    <source>
        <dbReference type="ARBA" id="ARBA00008066"/>
    </source>
</evidence>
<comment type="caution">
    <text evidence="10">The sequence shown here is derived from an EMBL/GenBank/DDBJ whole genome shotgun (WGS) entry which is preliminary data.</text>
</comment>
<evidence type="ECO:0000256" key="4">
    <source>
        <dbReference type="ARBA" id="ARBA00022692"/>
    </source>
</evidence>
<keyword evidence="6 8" id="KW-1133">Transmembrane helix</keyword>